<evidence type="ECO:0000313" key="6">
    <source>
        <dbReference type="EMBL" id="CDH04986.1"/>
    </source>
</evidence>
<evidence type="ECO:0000259" key="5">
    <source>
        <dbReference type="Pfam" id="PF13693"/>
    </source>
</evidence>
<dbReference type="SUPFAM" id="SSF47413">
    <property type="entry name" value="lambda repressor-like DNA-binding domains"/>
    <property type="match status" value="1"/>
</dbReference>
<organism evidence="6">
    <name type="scientific">Xenorhabdus bovienii str. oregonense</name>
    <dbReference type="NCBI Taxonomy" id="1398202"/>
    <lineage>
        <taxon>Bacteria</taxon>
        <taxon>Pseudomonadati</taxon>
        <taxon>Pseudomonadota</taxon>
        <taxon>Gammaproteobacteria</taxon>
        <taxon>Enterobacterales</taxon>
        <taxon>Morganellaceae</taxon>
        <taxon>Xenorhabdus</taxon>
    </lineage>
</organism>
<gene>
    <name evidence="6" type="ORF">XBO1_1630002</name>
</gene>
<keyword evidence="4" id="KW-0804">Transcription</keyword>
<dbReference type="GO" id="GO:0003677">
    <property type="term" value="F:DNA binding"/>
    <property type="evidence" value="ECO:0007669"/>
    <property type="project" value="UniProtKB-KW"/>
</dbReference>
<comment type="similarity">
    <text evidence="1">Belongs to the ner transcriptional regulatory family.</text>
</comment>
<protein>
    <recommendedName>
        <fullName evidence="5">Ner winged helix-turn-helix DNA-binding domain-containing protein</fullName>
    </recommendedName>
</protein>
<dbReference type="Proteomes" id="UP000028483">
    <property type="component" value="Unassembled WGS sequence"/>
</dbReference>
<keyword evidence="2" id="KW-0805">Transcription regulation</keyword>
<proteinExistence type="inferred from homology"/>
<accession>A0A077P596</accession>
<dbReference type="HOGENOM" id="CLU_2811465_0_0_6"/>
<dbReference type="Gene3D" id="1.10.260.40">
    <property type="entry name" value="lambda repressor-like DNA-binding domains"/>
    <property type="match status" value="1"/>
</dbReference>
<evidence type="ECO:0000256" key="3">
    <source>
        <dbReference type="ARBA" id="ARBA00023125"/>
    </source>
</evidence>
<dbReference type="Pfam" id="PF13693">
    <property type="entry name" value="HTH_35"/>
    <property type="match status" value="1"/>
</dbReference>
<evidence type="ECO:0000256" key="2">
    <source>
        <dbReference type="ARBA" id="ARBA00023015"/>
    </source>
</evidence>
<dbReference type="AlphaFoldDB" id="A0A077P596"/>
<dbReference type="InterPro" id="IPR038722">
    <property type="entry name" value="Ner_HTH_dom"/>
</dbReference>
<sequence length="67" mass="8191">MECKVYITNNNYWKYIFINHIHDEWIIANQLEINPSQIWPSRYLDNEGNLIERNPRKKLAQETKIVM</sequence>
<comment type="caution">
    <text evidence="6">The sequence shown here is derived from an EMBL/GenBank/DDBJ whole genome shotgun (WGS) entry which is preliminary data.</text>
</comment>
<dbReference type="EMBL" id="CBSX010000072">
    <property type="protein sequence ID" value="CDH04986.1"/>
    <property type="molecule type" value="Genomic_DNA"/>
</dbReference>
<evidence type="ECO:0000256" key="1">
    <source>
        <dbReference type="ARBA" id="ARBA00006157"/>
    </source>
</evidence>
<dbReference type="InterPro" id="IPR010982">
    <property type="entry name" value="Lambda_DNA-bd_dom_sf"/>
</dbReference>
<evidence type="ECO:0000256" key="4">
    <source>
        <dbReference type="ARBA" id="ARBA00023163"/>
    </source>
</evidence>
<reference evidence="6" key="1">
    <citation type="submission" date="2013-07" db="EMBL/GenBank/DDBJ databases">
        <title>Sub-species coevolution in mutualistic symbiosis.</title>
        <authorList>
            <person name="Murfin K."/>
            <person name="Klassen J."/>
            <person name="Lee M."/>
            <person name="Forst S."/>
            <person name="Stock P."/>
            <person name="Goodrich-Blair H."/>
        </authorList>
    </citation>
    <scope>NUCLEOTIDE SEQUENCE [LARGE SCALE GENOMIC DNA]</scope>
    <source>
        <strain evidence="6">Oregonense</strain>
    </source>
</reference>
<name>A0A077P596_XENBV</name>
<feature type="domain" description="Ner winged helix-turn-helix DNA-binding" evidence="5">
    <location>
        <begin position="22"/>
        <end position="54"/>
    </location>
</feature>
<keyword evidence="3" id="KW-0238">DNA-binding</keyword>